<sequence>MATDNQDPKPSQLDVLKEFPPRGALQQFRLVKVTTFTCKRCSQEKTSKLVVTEDGNWENLMCNGCYGFLLKEGSAPA</sequence>
<keyword evidence="2" id="KW-1185">Reference proteome</keyword>
<dbReference type="EMBL" id="MU854366">
    <property type="protein sequence ID" value="KAK4040947.1"/>
    <property type="molecule type" value="Genomic_DNA"/>
</dbReference>
<name>A0AAN6PHW2_9PEZI</name>
<protein>
    <submittedName>
        <fullName evidence="1">Uncharacterized protein</fullName>
    </submittedName>
</protein>
<dbReference type="AlphaFoldDB" id="A0AAN6PHW2"/>
<proteinExistence type="predicted"/>
<dbReference type="Proteomes" id="UP001303115">
    <property type="component" value="Unassembled WGS sequence"/>
</dbReference>
<comment type="caution">
    <text evidence="1">The sequence shown here is derived from an EMBL/GenBank/DDBJ whole genome shotgun (WGS) entry which is preliminary data.</text>
</comment>
<evidence type="ECO:0000313" key="1">
    <source>
        <dbReference type="EMBL" id="KAK4040947.1"/>
    </source>
</evidence>
<evidence type="ECO:0000313" key="2">
    <source>
        <dbReference type="Proteomes" id="UP001303115"/>
    </source>
</evidence>
<organism evidence="1 2">
    <name type="scientific">Parachaetomium inaequale</name>
    <dbReference type="NCBI Taxonomy" id="2588326"/>
    <lineage>
        <taxon>Eukaryota</taxon>
        <taxon>Fungi</taxon>
        <taxon>Dikarya</taxon>
        <taxon>Ascomycota</taxon>
        <taxon>Pezizomycotina</taxon>
        <taxon>Sordariomycetes</taxon>
        <taxon>Sordariomycetidae</taxon>
        <taxon>Sordariales</taxon>
        <taxon>Chaetomiaceae</taxon>
        <taxon>Parachaetomium</taxon>
    </lineage>
</organism>
<gene>
    <name evidence="1" type="ORF">C8A01DRAFT_15251</name>
</gene>
<reference evidence="2" key="1">
    <citation type="journal article" date="2023" name="Mol. Phylogenet. Evol.">
        <title>Genome-scale phylogeny and comparative genomics of the fungal order Sordariales.</title>
        <authorList>
            <person name="Hensen N."/>
            <person name="Bonometti L."/>
            <person name="Westerberg I."/>
            <person name="Brannstrom I.O."/>
            <person name="Guillou S."/>
            <person name="Cros-Aarteil S."/>
            <person name="Calhoun S."/>
            <person name="Haridas S."/>
            <person name="Kuo A."/>
            <person name="Mondo S."/>
            <person name="Pangilinan J."/>
            <person name="Riley R."/>
            <person name="LaButti K."/>
            <person name="Andreopoulos B."/>
            <person name="Lipzen A."/>
            <person name="Chen C."/>
            <person name="Yan M."/>
            <person name="Daum C."/>
            <person name="Ng V."/>
            <person name="Clum A."/>
            <person name="Steindorff A."/>
            <person name="Ohm R.A."/>
            <person name="Martin F."/>
            <person name="Silar P."/>
            <person name="Natvig D.O."/>
            <person name="Lalanne C."/>
            <person name="Gautier V."/>
            <person name="Ament-Velasquez S.L."/>
            <person name="Kruys A."/>
            <person name="Hutchinson M.I."/>
            <person name="Powell A.J."/>
            <person name="Barry K."/>
            <person name="Miller A.N."/>
            <person name="Grigoriev I.V."/>
            <person name="Debuchy R."/>
            <person name="Gladieux P."/>
            <person name="Hiltunen Thoren M."/>
            <person name="Johannesson H."/>
        </authorList>
    </citation>
    <scope>NUCLEOTIDE SEQUENCE [LARGE SCALE GENOMIC DNA]</scope>
    <source>
        <strain evidence="2">CBS 284.82</strain>
    </source>
</reference>
<accession>A0AAN6PHW2</accession>